<comment type="caution">
    <text evidence="4">The sequence shown here is derived from an EMBL/GenBank/DDBJ whole genome shotgun (WGS) entry which is preliminary data.</text>
</comment>
<evidence type="ECO:0000259" key="3">
    <source>
        <dbReference type="Pfam" id="PF13007"/>
    </source>
</evidence>
<feature type="domain" description="Transposase IS66 zinc-finger binding" evidence="2">
    <location>
        <begin position="125"/>
        <end position="168"/>
    </location>
</feature>
<dbReference type="Proteomes" id="UP000608345">
    <property type="component" value="Unassembled WGS sequence"/>
</dbReference>
<evidence type="ECO:0008006" key="6">
    <source>
        <dbReference type="Google" id="ProtNLM"/>
    </source>
</evidence>
<protein>
    <recommendedName>
        <fullName evidence="6">Transposase</fullName>
    </recommendedName>
</protein>
<dbReference type="PANTHER" id="PTHR33678:SF1">
    <property type="entry name" value="BLL1576 PROTEIN"/>
    <property type="match status" value="1"/>
</dbReference>
<feature type="domain" description="Transposase TnpC homeodomain" evidence="3">
    <location>
        <begin position="48"/>
        <end position="116"/>
    </location>
</feature>
<dbReference type="AlphaFoldDB" id="A0A918JMX1"/>
<dbReference type="RefSeq" id="WP_189385134.1">
    <property type="nucleotide sequence ID" value="NZ_BAABFY010000006.1"/>
</dbReference>
<name>A0A918JMX1_9BURK</name>
<dbReference type="Pfam" id="PF13007">
    <property type="entry name" value="LZ_Tnp_IS66"/>
    <property type="match status" value="1"/>
</dbReference>
<evidence type="ECO:0000313" key="4">
    <source>
        <dbReference type="EMBL" id="GGW88218.1"/>
    </source>
</evidence>
<dbReference type="InterPro" id="IPR052344">
    <property type="entry name" value="Transposase-related"/>
</dbReference>
<organism evidence="4 5">
    <name type="scientific">Advenella faeciporci</name>
    <dbReference type="NCBI Taxonomy" id="797535"/>
    <lineage>
        <taxon>Bacteria</taxon>
        <taxon>Pseudomonadati</taxon>
        <taxon>Pseudomonadota</taxon>
        <taxon>Betaproteobacteria</taxon>
        <taxon>Burkholderiales</taxon>
        <taxon>Alcaligenaceae</taxon>
    </lineage>
</organism>
<dbReference type="EMBL" id="BMYS01000011">
    <property type="protein sequence ID" value="GGW88218.1"/>
    <property type="molecule type" value="Genomic_DNA"/>
</dbReference>
<dbReference type="Pfam" id="PF13005">
    <property type="entry name" value="zf-IS66"/>
    <property type="match status" value="1"/>
</dbReference>
<evidence type="ECO:0000256" key="1">
    <source>
        <dbReference type="SAM" id="MobiDB-lite"/>
    </source>
</evidence>
<dbReference type="InterPro" id="IPR024463">
    <property type="entry name" value="Transposase_TnpC_homeodom"/>
</dbReference>
<accession>A0A918JMX1</accession>
<dbReference type="PANTHER" id="PTHR33678">
    <property type="entry name" value="BLL1576 PROTEIN"/>
    <property type="match status" value="1"/>
</dbReference>
<reference evidence="4" key="2">
    <citation type="submission" date="2020-09" db="EMBL/GenBank/DDBJ databases">
        <authorList>
            <person name="Sun Q."/>
            <person name="Kim S."/>
        </authorList>
    </citation>
    <scope>NUCLEOTIDE SEQUENCE</scope>
    <source>
        <strain evidence="4">KCTC 23732</strain>
    </source>
</reference>
<dbReference type="InterPro" id="IPR024474">
    <property type="entry name" value="Znf_dom_IS66"/>
</dbReference>
<proteinExistence type="predicted"/>
<feature type="region of interest" description="Disordered" evidence="1">
    <location>
        <begin position="88"/>
        <end position="108"/>
    </location>
</feature>
<reference evidence="4" key="1">
    <citation type="journal article" date="2014" name="Int. J. Syst. Evol. Microbiol.">
        <title>Complete genome sequence of Corynebacterium casei LMG S-19264T (=DSM 44701T), isolated from a smear-ripened cheese.</title>
        <authorList>
            <consortium name="US DOE Joint Genome Institute (JGI-PGF)"/>
            <person name="Walter F."/>
            <person name="Albersmeier A."/>
            <person name="Kalinowski J."/>
            <person name="Ruckert C."/>
        </authorList>
    </citation>
    <scope>NUCLEOTIDE SEQUENCE</scope>
    <source>
        <strain evidence="4">KCTC 23732</strain>
    </source>
</reference>
<sequence>MSTPASLPDSVEDLQHLVLAMQAEIDAVRLERDTLKSGRLNDKQEIERLTLLLAKLQRMLFGQKSEKLVRQIEQLELELEELHIKQGDHPALPEPVTPPTRTAPMRKPLPEHLPRDIREHLPQACCCPDCGGAWQRIGEDVSEMLDYVPASLRVIRHVRPRFSCRQCDRMAQAPAPSRPLARSYAGAGFPLWQDSCQPPISTRQAVKDIYHGPLFP</sequence>
<gene>
    <name evidence="4" type="ORF">GCM10011450_17810</name>
</gene>
<keyword evidence="5" id="KW-1185">Reference proteome</keyword>
<evidence type="ECO:0000259" key="2">
    <source>
        <dbReference type="Pfam" id="PF13005"/>
    </source>
</evidence>
<evidence type="ECO:0000313" key="5">
    <source>
        <dbReference type="Proteomes" id="UP000608345"/>
    </source>
</evidence>